<gene>
    <name evidence="2" type="ORF">QP029_13590</name>
</gene>
<proteinExistence type="predicted"/>
<dbReference type="EMBL" id="CP126970">
    <property type="protein sequence ID" value="WIM70188.1"/>
    <property type="molecule type" value="Genomic_DNA"/>
</dbReference>
<dbReference type="InterPro" id="IPR041115">
    <property type="entry name" value="SLATT_5"/>
</dbReference>
<feature type="domain" description="SMODS and SLOG-associating 2TM effector" evidence="1">
    <location>
        <begin position="15"/>
        <end position="159"/>
    </location>
</feature>
<name>A0ABY8VPS1_9CORY</name>
<dbReference type="Pfam" id="PF18160">
    <property type="entry name" value="SLATT_5"/>
    <property type="match status" value="1"/>
</dbReference>
<organism evidence="2 3">
    <name type="scientific">Corynebacterium suedekumii</name>
    <dbReference type="NCBI Taxonomy" id="3049801"/>
    <lineage>
        <taxon>Bacteria</taxon>
        <taxon>Bacillati</taxon>
        <taxon>Actinomycetota</taxon>
        <taxon>Actinomycetes</taxon>
        <taxon>Mycobacteriales</taxon>
        <taxon>Corynebacteriaceae</taxon>
        <taxon>Corynebacterium</taxon>
    </lineage>
</organism>
<reference evidence="2 3" key="1">
    <citation type="submission" date="2023-05" db="EMBL/GenBank/DDBJ databases">
        <title>Corynebacterium suedekumii sp. nov. and Corynebacterium breve sp. nov. isolated from raw cow's milk.</title>
        <authorList>
            <person name="Baer M.K."/>
            <person name="Mehl L."/>
            <person name="Hellmuth R."/>
            <person name="Marke G."/>
            <person name="Lipski A."/>
        </authorList>
    </citation>
    <scope>NUCLEOTIDE SEQUENCE [LARGE SCALE GENOMIC DNA]</scope>
    <source>
        <strain evidence="2 3">LM112</strain>
    </source>
</reference>
<dbReference type="RefSeq" id="WP_284874781.1">
    <property type="nucleotide sequence ID" value="NZ_CP126970.1"/>
</dbReference>
<evidence type="ECO:0000259" key="1">
    <source>
        <dbReference type="Pfam" id="PF18160"/>
    </source>
</evidence>
<evidence type="ECO:0000313" key="2">
    <source>
        <dbReference type="EMBL" id="WIM70188.1"/>
    </source>
</evidence>
<dbReference type="Proteomes" id="UP001238805">
    <property type="component" value="Chromosome"/>
</dbReference>
<accession>A0ABY8VPS1</accession>
<evidence type="ECO:0000313" key="3">
    <source>
        <dbReference type="Proteomes" id="UP001238805"/>
    </source>
</evidence>
<keyword evidence="3" id="KW-1185">Reference proteome</keyword>
<sequence>MSKTGPQYLAALYEKRTYNTYLARIQMHQRLSSYRFRTRLVSAVLDTATILWIVIPASVVDYDTVGSIQIQRYVLIATALTALSISARQFIEYLNLDVRVYKASQDYVLIQALSQDFELLRGKPGLKMDEVKSLVKEYKSLLLSTENHLEKDFEKSNTQVAK</sequence>
<protein>
    <recommendedName>
        <fullName evidence="1">SMODS and SLOG-associating 2TM effector domain-containing protein</fullName>
    </recommendedName>
</protein>